<dbReference type="EMBL" id="CP117255">
    <property type="protein sequence ID" value="WFR96315.1"/>
    <property type="molecule type" value="Genomic_DNA"/>
</dbReference>
<dbReference type="RefSeq" id="WP_111220412.1">
    <property type="nucleotide sequence ID" value="NZ_CP117255.1"/>
</dbReference>
<reference evidence="3" key="2">
    <citation type="journal article" date="2023" name="MicrobiologyOpen">
        <title>Genomics of the tumorigenes clade of the family Rhizobiaceae and description of Rhizobium rhododendri sp. nov.</title>
        <authorList>
            <person name="Kuzmanovic N."/>
            <person name="diCenzo G.C."/>
            <person name="Bunk B."/>
            <person name="Sproeer C."/>
            <person name="Fruehling A."/>
            <person name="Neumann-Schaal M."/>
            <person name="Overmann J."/>
            <person name="Smalla K."/>
        </authorList>
    </citation>
    <scope>NUCLEOTIDE SEQUENCE [LARGE SCALE GENOMIC DNA]</scope>
    <source>
        <strain evidence="3">1078</strain>
    </source>
</reference>
<organism evidence="2 3">
    <name type="scientific">Rhizobium tumorigenes</name>
    <dbReference type="NCBI Taxonomy" id="2041385"/>
    <lineage>
        <taxon>Bacteria</taxon>
        <taxon>Pseudomonadati</taxon>
        <taxon>Pseudomonadota</taxon>
        <taxon>Alphaproteobacteria</taxon>
        <taxon>Hyphomicrobiales</taxon>
        <taxon>Rhizobiaceae</taxon>
        <taxon>Rhizobium/Agrobacterium group</taxon>
        <taxon>Rhizobium</taxon>
    </lineage>
</organism>
<dbReference type="KEGG" id="rtu:PR017_04040"/>
<evidence type="ECO:0000313" key="2">
    <source>
        <dbReference type="EMBL" id="WFR96315.1"/>
    </source>
</evidence>
<dbReference type="Proteomes" id="UP000249499">
    <property type="component" value="Chromosome"/>
</dbReference>
<proteinExistence type="predicted"/>
<keyword evidence="3" id="KW-1185">Reference proteome</keyword>
<accession>A0AAF1KJX7</accession>
<dbReference type="PROSITE" id="PS00018">
    <property type="entry name" value="EF_HAND_1"/>
    <property type="match status" value="1"/>
</dbReference>
<feature type="region of interest" description="Disordered" evidence="1">
    <location>
        <begin position="76"/>
        <end position="98"/>
    </location>
</feature>
<feature type="compositionally biased region" description="Polar residues" evidence="1">
    <location>
        <begin position="76"/>
        <end position="92"/>
    </location>
</feature>
<name>A0AAF1KJX7_9HYPH</name>
<reference evidence="2 3" key="1">
    <citation type="journal article" date="2018" name="Sci. Rep.">
        <title>Rhizobium tumorigenes sp. nov., a novel plant tumorigenic bacterium isolated from cane gall tumors on thornless blackberry.</title>
        <authorList>
            <person name="Kuzmanovi N."/>
            <person name="Smalla K."/>
            <person name="Gronow S."/>
            <person name="PuBawska J."/>
        </authorList>
    </citation>
    <scope>NUCLEOTIDE SEQUENCE [LARGE SCALE GENOMIC DNA]</scope>
    <source>
        <strain evidence="2 3">1078</strain>
    </source>
</reference>
<evidence type="ECO:0000313" key="3">
    <source>
        <dbReference type="Proteomes" id="UP000249499"/>
    </source>
</evidence>
<evidence type="ECO:0008006" key="4">
    <source>
        <dbReference type="Google" id="ProtNLM"/>
    </source>
</evidence>
<dbReference type="AlphaFoldDB" id="A0AAF1KJX7"/>
<protein>
    <recommendedName>
        <fullName evidence="4">EF-hand domain-containing protein</fullName>
    </recommendedName>
</protein>
<dbReference type="InterPro" id="IPR018247">
    <property type="entry name" value="EF_Hand_1_Ca_BS"/>
</dbReference>
<gene>
    <name evidence="2" type="ORF">PR017_04040</name>
</gene>
<evidence type="ECO:0000256" key="1">
    <source>
        <dbReference type="SAM" id="MobiDB-lite"/>
    </source>
</evidence>
<sequence>MSHVSVSTSSYPYRGTLLRLDANGDGLLSREEIAADQRPGIMANDIDEQPSVSTSSSALVSLVAKLMQIPSNGNGASLLGSTASADSENDAQPTDIYRNTYGQYTLDDMAA</sequence>